<protein>
    <recommendedName>
        <fullName evidence="3">Chorismate lyase</fullName>
    </recommendedName>
</protein>
<dbReference type="EMBL" id="FXUI01000001">
    <property type="protein sequence ID" value="SMP52045.1"/>
    <property type="molecule type" value="Genomic_DNA"/>
</dbReference>
<evidence type="ECO:0008006" key="3">
    <source>
        <dbReference type="Google" id="ProtNLM"/>
    </source>
</evidence>
<sequence>MVTPMIPAAMPAAAPPFAPATLEEFEAVLRRHDSATLALEEWCARRGLGHPPRITAETLSQQEGEVDPELRARLALNEGEGVTQRNVHLRCGPLVLSVAWNWYVSERLTAPMNEALRSSDVPFGKVVAALDFRRRPLSVTAGPARGCPAGTISTHQAILVLPDGRPLAYLVECYTATNLRPPPR</sequence>
<proteinExistence type="predicted"/>
<accession>A0ABY1PXJ2</accession>
<evidence type="ECO:0000313" key="2">
    <source>
        <dbReference type="Proteomes" id="UP001157910"/>
    </source>
</evidence>
<keyword evidence="2" id="KW-1185">Reference proteome</keyword>
<dbReference type="InterPro" id="IPR028978">
    <property type="entry name" value="Chorismate_lyase_/UTRA_dom_sf"/>
</dbReference>
<organism evidence="1 2">
    <name type="scientific">Novosphingobium panipatense</name>
    <dbReference type="NCBI Taxonomy" id="428991"/>
    <lineage>
        <taxon>Bacteria</taxon>
        <taxon>Pseudomonadati</taxon>
        <taxon>Pseudomonadota</taxon>
        <taxon>Alphaproteobacteria</taxon>
        <taxon>Sphingomonadales</taxon>
        <taxon>Sphingomonadaceae</taxon>
        <taxon>Novosphingobium</taxon>
    </lineage>
</organism>
<comment type="caution">
    <text evidence="1">The sequence shown here is derived from an EMBL/GenBank/DDBJ whole genome shotgun (WGS) entry which is preliminary data.</text>
</comment>
<gene>
    <name evidence="1" type="ORF">SAMN06296065_101230</name>
</gene>
<dbReference type="Gene3D" id="3.40.1410.10">
    <property type="entry name" value="Chorismate lyase-like"/>
    <property type="match status" value="1"/>
</dbReference>
<name>A0ABY1PXJ2_9SPHN</name>
<dbReference type="Proteomes" id="UP001157910">
    <property type="component" value="Unassembled WGS sequence"/>
</dbReference>
<reference evidence="1 2" key="1">
    <citation type="submission" date="2017-05" db="EMBL/GenBank/DDBJ databases">
        <authorList>
            <person name="Varghese N."/>
            <person name="Submissions S."/>
        </authorList>
    </citation>
    <scope>NUCLEOTIDE SEQUENCE [LARGE SCALE GENOMIC DNA]</scope>
    <source>
        <strain evidence="1 2">SM16</strain>
    </source>
</reference>
<dbReference type="SUPFAM" id="SSF64288">
    <property type="entry name" value="Chorismate lyase-like"/>
    <property type="match status" value="1"/>
</dbReference>
<evidence type="ECO:0000313" key="1">
    <source>
        <dbReference type="EMBL" id="SMP52045.1"/>
    </source>
</evidence>